<keyword evidence="8 14" id="KW-0808">Transferase</keyword>
<evidence type="ECO:0000256" key="7">
    <source>
        <dbReference type="ARBA" id="ARBA00022475"/>
    </source>
</evidence>
<proteinExistence type="inferred from homology"/>
<dbReference type="EMBL" id="CP010975">
    <property type="protein sequence ID" value="AKE51044.1"/>
    <property type="molecule type" value="Genomic_DNA"/>
</dbReference>
<dbReference type="Pfam" id="PF01553">
    <property type="entry name" value="Acyltransferase"/>
    <property type="match status" value="1"/>
</dbReference>
<keyword evidence="14" id="KW-0443">Lipid metabolism</keyword>
<dbReference type="AlphaFoldDB" id="A0A0F6TP18"/>
<evidence type="ECO:0000256" key="13">
    <source>
        <dbReference type="ARBA" id="ARBA00048427"/>
    </source>
</evidence>
<keyword evidence="9 14" id="KW-0472">Membrane</keyword>
<dbReference type="STRING" id="914150.TQ33_0052"/>
<evidence type="ECO:0000313" key="17">
    <source>
        <dbReference type="Proteomes" id="UP000034071"/>
    </source>
</evidence>
<name>A0A0F6TP18_9GAMM</name>
<dbReference type="InterPro" id="IPR041728">
    <property type="entry name" value="GPAT/DHAPAT_LPLAT"/>
</dbReference>
<dbReference type="RefSeq" id="WP_046560287.1">
    <property type="nucleotide sequence ID" value="NZ_CP010975.1"/>
</dbReference>
<dbReference type="NCBIfam" id="TIGR03703">
    <property type="entry name" value="plsB"/>
    <property type="match status" value="1"/>
</dbReference>
<organism evidence="16 17">
    <name type="scientific">Kangiella geojedonensis</name>
    <dbReference type="NCBI Taxonomy" id="914150"/>
    <lineage>
        <taxon>Bacteria</taxon>
        <taxon>Pseudomonadati</taxon>
        <taxon>Pseudomonadota</taxon>
        <taxon>Gammaproteobacteria</taxon>
        <taxon>Kangiellales</taxon>
        <taxon>Kangiellaceae</taxon>
        <taxon>Kangiella</taxon>
    </lineage>
</organism>
<feature type="short sequence motif" description="HXXXXD motif" evidence="14">
    <location>
        <begin position="312"/>
        <end position="317"/>
    </location>
</feature>
<keyword evidence="7 14" id="KW-1003">Cell membrane</keyword>
<evidence type="ECO:0000256" key="1">
    <source>
        <dbReference type="ARBA" id="ARBA00004413"/>
    </source>
</evidence>
<evidence type="ECO:0000313" key="16">
    <source>
        <dbReference type="EMBL" id="AKE51044.1"/>
    </source>
</evidence>
<dbReference type="SUPFAM" id="SSF69593">
    <property type="entry name" value="Glycerol-3-phosphate (1)-acyltransferase"/>
    <property type="match status" value="1"/>
</dbReference>
<comment type="pathway">
    <text evidence="3">Lipid metabolism.</text>
</comment>
<dbReference type="OrthoDB" id="335193at2"/>
<evidence type="ECO:0000256" key="4">
    <source>
        <dbReference type="ARBA" id="ARBA00007937"/>
    </source>
</evidence>
<keyword evidence="12 14" id="KW-0012">Acyltransferase</keyword>
<sequence length="842" mass="95824">MSLSSSLKSFSLAVLRLPLKLLVREKRAPSDPVSEFHLSEQDHLIYVLRTQSMTSIELLRRQGEQLGLPVGKATDHNLNIPAKGSCLFLNKRPSIFRRKKVNDDHKQSLVKLLKAQKGNPDINYKLVPVSVYWGRNPGKERSFFRYFISSIEESGRFGKFLIILFSGRQCLLQYGQPIALTSPELDLDVEPKRNAHKLSRILRVHFNRAWVATVGPRTENRRELIDGIVASDSVQQVIQKEIGKGKRSEQDLNKEAGKYVKEIAANFSPRMIRFLSSILTRVWYKIYAGIEVNNLKQVRQMAKDHEIIYVPCHRSHADYLLLSYQLYHEGLAPPHIAAGINLNFWPVGSILRRGGAFFLRRSFRGNRLYAAVFNEYLYRLFNKGTPVEYFQEGGRSRTGRLLTPKTGMLAMTIQSLLRGLKKPILFVPVYIGYERMFEGKSYVGELRGKSKQKESFGQLLGVRKALKRFYGKVYLNFGEPLKLQDFLEQRNIDWQQSSVNQEDRPDWLSNTVTALGDEINRRINASASVNSVCLVSLSLLATPRQAMDKQELISHLDMLITLAKSAPYSSYTNLPQHSGLELLNTAIKLGMVQELSDPAGDVVFIEGDEAILSTYYSNNILHIYALPSLIAAIFQRHDDVSRTQVSDLVKLVYPFLYQELYIRWSYDELDQQINTVIDSLVTLGLLNESNDTLTSPADEDPNWSRLMTLAQAVQPALQRYAISLTLLHSLQDGDTLRRAELEQESQKLAQRIAALHGINAPEFFDKNLFRNLVKVLKDEDWVDHTEGAGMRPTEACRLLYNTVMSLLSVPVQQGLQQASRSLQQTKQLTAQPVVEHQSEEQD</sequence>
<dbReference type="NCBIfam" id="NF003441">
    <property type="entry name" value="PRK04974.1"/>
    <property type="match status" value="1"/>
</dbReference>
<dbReference type="InterPro" id="IPR022284">
    <property type="entry name" value="GPAT/DHAPAT"/>
</dbReference>
<dbReference type="SMART" id="SM00563">
    <property type="entry name" value="PlsC"/>
    <property type="match status" value="1"/>
</dbReference>
<dbReference type="PANTHER" id="PTHR12563:SF17">
    <property type="entry name" value="DIHYDROXYACETONE PHOSPHATE ACYLTRANSFERASE"/>
    <property type="match status" value="1"/>
</dbReference>
<evidence type="ECO:0000256" key="14">
    <source>
        <dbReference type="HAMAP-Rule" id="MF_00393"/>
    </source>
</evidence>
<dbReference type="GO" id="GO:0006631">
    <property type="term" value="P:fatty acid metabolic process"/>
    <property type="evidence" value="ECO:0007669"/>
    <property type="project" value="TreeGrafter"/>
</dbReference>
<dbReference type="PATRIC" id="fig|914150.5.peg.52"/>
<evidence type="ECO:0000256" key="12">
    <source>
        <dbReference type="ARBA" id="ARBA00023315"/>
    </source>
</evidence>
<evidence type="ECO:0000256" key="3">
    <source>
        <dbReference type="ARBA" id="ARBA00005189"/>
    </source>
</evidence>
<dbReference type="GO" id="GO:0005886">
    <property type="term" value="C:plasma membrane"/>
    <property type="evidence" value="ECO:0007669"/>
    <property type="project" value="UniProtKB-SubCell"/>
</dbReference>
<evidence type="ECO:0000256" key="2">
    <source>
        <dbReference type="ARBA" id="ARBA00004765"/>
    </source>
</evidence>
<comment type="subcellular location">
    <subcellularLocation>
        <location evidence="1 14">Cell membrane</location>
        <topology evidence="1 14">Peripheral membrane protein</topology>
        <orientation evidence="1 14">Cytoplasmic side</orientation>
    </subcellularLocation>
</comment>
<dbReference type="InterPro" id="IPR045520">
    <property type="entry name" value="GPAT/DHAPAT_C"/>
</dbReference>
<evidence type="ECO:0000256" key="11">
    <source>
        <dbReference type="ARBA" id="ARBA00023264"/>
    </source>
</evidence>
<keyword evidence="14" id="KW-0444">Lipid biosynthesis</keyword>
<dbReference type="EC" id="2.3.1.15" evidence="5 14"/>
<comment type="pathway">
    <text evidence="2 14">Phospholipid metabolism; CDP-diacylglycerol biosynthesis; CDP-diacylglycerol from sn-glycerol 3-phosphate: step 1/3.</text>
</comment>
<dbReference type="CDD" id="cd07993">
    <property type="entry name" value="LPLAT_DHAPAT-like"/>
    <property type="match status" value="1"/>
</dbReference>
<protein>
    <recommendedName>
        <fullName evidence="6 14">Glycerol-3-phosphate acyltransferase</fullName>
        <shortName evidence="14">GPAT</shortName>
        <ecNumber evidence="5 14">2.3.1.15</ecNumber>
    </recommendedName>
</protein>
<feature type="domain" description="Phospholipid/glycerol acyltransferase" evidence="15">
    <location>
        <begin position="307"/>
        <end position="434"/>
    </location>
</feature>
<keyword evidence="11 14" id="KW-1208">Phospholipid metabolism</keyword>
<dbReference type="HAMAP" id="MF_00393">
    <property type="entry name" value="Glyc3P_acyltrans"/>
    <property type="match status" value="1"/>
</dbReference>
<dbReference type="HOGENOM" id="CLU_015407_0_0_6"/>
<evidence type="ECO:0000259" key="15">
    <source>
        <dbReference type="SMART" id="SM00563"/>
    </source>
</evidence>
<comment type="domain">
    <text evidence="14">The HXXXXD motif is essential for acyltransferase activity and may constitute the binding site for the phosphate moiety of the glycerol-3-phosphate.</text>
</comment>
<evidence type="ECO:0000256" key="5">
    <source>
        <dbReference type="ARBA" id="ARBA00013113"/>
    </source>
</evidence>
<gene>
    <name evidence="14" type="primary">plsB</name>
    <name evidence="16" type="ORF">TQ33_0052</name>
</gene>
<accession>A0A0F6TP18</accession>
<dbReference type="Pfam" id="PF19277">
    <property type="entry name" value="GPAT_C"/>
    <property type="match status" value="1"/>
</dbReference>
<comment type="catalytic activity">
    <reaction evidence="13 14">
        <text>sn-glycerol 3-phosphate + an acyl-CoA = a 1-acyl-sn-glycero-3-phosphate + CoA</text>
        <dbReference type="Rhea" id="RHEA:15325"/>
        <dbReference type="ChEBI" id="CHEBI:57287"/>
        <dbReference type="ChEBI" id="CHEBI:57597"/>
        <dbReference type="ChEBI" id="CHEBI:57970"/>
        <dbReference type="ChEBI" id="CHEBI:58342"/>
        <dbReference type="EC" id="2.3.1.15"/>
    </reaction>
</comment>
<dbReference type="GO" id="GO:0016024">
    <property type="term" value="P:CDP-diacylglycerol biosynthetic process"/>
    <property type="evidence" value="ECO:0007669"/>
    <property type="project" value="UniProtKB-UniRule"/>
</dbReference>
<dbReference type="GO" id="GO:0004366">
    <property type="term" value="F:glycerol-3-phosphate O-acyltransferase activity"/>
    <property type="evidence" value="ECO:0007669"/>
    <property type="project" value="UniProtKB-UniRule"/>
</dbReference>
<dbReference type="PANTHER" id="PTHR12563">
    <property type="entry name" value="GLYCEROL-3-PHOSPHATE ACYLTRANSFERASE"/>
    <property type="match status" value="1"/>
</dbReference>
<dbReference type="KEGG" id="kge:TQ33_0052"/>
<dbReference type="Proteomes" id="UP000034071">
    <property type="component" value="Chromosome"/>
</dbReference>
<comment type="similarity">
    <text evidence="4 14">Belongs to the GPAT/DAPAT family.</text>
</comment>
<evidence type="ECO:0000256" key="10">
    <source>
        <dbReference type="ARBA" id="ARBA00023209"/>
    </source>
</evidence>
<keyword evidence="10 14" id="KW-0594">Phospholipid biosynthesis</keyword>
<dbReference type="UniPathway" id="UPA00557">
    <property type="reaction ID" value="UER00612"/>
</dbReference>
<keyword evidence="17" id="KW-1185">Reference proteome</keyword>
<evidence type="ECO:0000256" key="6">
    <source>
        <dbReference type="ARBA" id="ARBA00013432"/>
    </source>
</evidence>
<evidence type="ECO:0000256" key="9">
    <source>
        <dbReference type="ARBA" id="ARBA00023136"/>
    </source>
</evidence>
<evidence type="ECO:0000256" key="8">
    <source>
        <dbReference type="ARBA" id="ARBA00022679"/>
    </source>
</evidence>
<dbReference type="PIRSF" id="PIRSF500064">
    <property type="entry name" value="GPAT"/>
    <property type="match status" value="1"/>
</dbReference>
<reference evidence="16 17" key="1">
    <citation type="submission" date="2015-02" db="EMBL/GenBank/DDBJ databases">
        <title>Complete genome sequence of Kangiella geojedonensis strain YCS-5T.</title>
        <authorList>
            <person name="Kim K.M."/>
        </authorList>
    </citation>
    <scope>NUCLEOTIDE SEQUENCE [LARGE SCALE GENOMIC DNA]</scope>
    <source>
        <strain evidence="16 17">YCS-5</strain>
    </source>
</reference>
<dbReference type="PIRSF" id="PIRSF000437">
    <property type="entry name" value="GPAT_DHAPAT"/>
    <property type="match status" value="1"/>
</dbReference>
<dbReference type="InterPro" id="IPR028354">
    <property type="entry name" value="GPAT_PlsB"/>
</dbReference>
<dbReference type="InterPro" id="IPR002123">
    <property type="entry name" value="Plipid/glycerol_acylTrfase"/>
</dbReference>